<keyword evidence="2" id="KW-1185">Reference proteome</keyword>
<dbReference type="Proteomes" id="UP000596661">
    <property type="component" value="Chromosome 8"/>
</dbReference>
<dbReference type="Gramene" id="evm.model.08.349">
    <property type="protein sequence ID" value="cds.evm.model.08.349"/>
    <property type="gene ID" value="evm.TU.08.349"/>
</dbReference>
<reference evidence="1" key="1">
    <citation type="submission" date="2018-11" db="EMBL/GenBank/DDBJ databases">
        <authorList>
            <person name="Grassa J C."/>
        </authorList>
    </citation>
    <scope>NUCLEOTIDE SEQUENCE [LARGE SCALE GENOMIC DNA]</scope>
</reference>
<accession>A0A803QAZ2</accession>
<dbReference type="AlphaFoldDB" id="A0A803QAZ2"/>
<dbReference type="EMBL" id="UZAU01000683">
    <property type="status" value="NOT_ANNOTATED_CDS"/>
    <property type="molecule type" value="Genomic_DNA"/>
</dbReference>
<protein>
    <recommendedName>
        <fullName evidence="3">DUF4283 domain-containing protein</fullName>
    </recommendedName>
</protein>
<evidence type="ECO:0000313" key="2">
    <source>
        <dbReference type="Proteomes" id="UP000596661"/>
    </source>
</evidence>
<proteinExistence type="predicted"/>
<sequence>MAKKKRMIRKPAIKLNSVNPPSIQDNVNDSMELADLNGVDLVEKALQSEDIIEAVQSLPSDTEEALEEKANSVDEKNRKKIAQVDLEEVKDQAAIWSVVVVCMVLEAKPPFTIFEGFIKRKWGKLGIQQIVRMNGGFTIVKFNNVVTQDLALE</sequence>
<organism evidence="1 2">
    <name type="scientific">Cannabis sativa</name>
    <name type="common">Hemp</name>
    <name type="synonym">Marijuana</name>
    <dbReference type="NCBI Taxonomy" id="3483"/>
    <lineage>
        <taxon>Eukaryota</taxon>
        <taxon>Viridiplantae</taxon>
        <taxon>Streptophyta</taxon>
        <taxon>Embryophyta</taxon>
        <taxon>Tracheophyta</taxon>
        <taxon>Spermatophyta</taxon>
        <taxon>Magnoliopsida</taxon>
        <taxon>eudicotyledons</taxon>
        <taxon>Gunneridae</taxon>
        <taxon>Pentapetalae</taxon>
        <taxon>rosids</taxon>
        <taxon>fabids</taxon>
        <taxon>Rosales</taxon>
        <taxon>Cannabaceae</taxon>
        <taxon>Cannabis</taxon>
    </lineage>
</organism>
<dbReference type="EnsemblPlants" id="evm.model.08.349">
    <property type="protein sequence ID" value="cds.evm.model.08.349"/>
    <property type="gene ID" value="evm.TU.08.349"/>
</dbReference>
<evidence type="ECO:0008006" key="3">
    <source>
        <dbReference type="Google" id="ProtNLM"/>
    </source>
</evidence>
<reference evidence="1" key="2">
    <citation type="submission" date="2021-03" db="UniProtKB">
        <authorList>
            <consortium name="EnsemblPlants"/>
        </authorList>
    </citation>
    <scope>IDENTIFICATION</scope>
</reference>
<evidence type="ECO:0000313" key="1">
    <source>
        <dbReference type="EnsemblPlants" id="cds.evm.model.08.349"/>
    </source>
</evidence>
<name>A0A803QAZ2_CANSA</name>